<accession>A0ABU5S7Z0</accession>
<gene>
    <name evidence="3" type="ORF">VB776_15530</name>
</gene>
<proteinExistence type="predicted"/>
<protein>
    <submittedName>
        <fullName evidence="3">DUF4139 domain-containing protein</fullName>
    </submittedName>
</protein>
<name>A0ABU5S7Z0_9BACT</name>
<dbReference type="Proteomes" id="UP001303899">
    <property type="component" value="Unassembled WGS sequence"/>
</dbReference>
<evidence type="ECO:0000259" key="1">
    <source>
        <dbReference type="Pfam" id="PF13598"/>
    </source>
</evidence>
<dbReference type="PANTHER" id="PTHR31005">
    <property type="entry name" value="DUF4139 DOMAIN-CONTAINING PROTEIN"/>
    <property type="match status" value="1"/>
</dbReference>
<dbReference type="Pfam" id="PF13598">
    <property type="entry name" value="DUF4139"/>
    <property type="match status" value="1"/>
</dbReference>
<dbReference type="InterPro" id="IPR011935">
    <property type="entry name" value="CHP02231"/>
</dbReference>
<dbReference type="InterPro" id="IPR037291">
    <property type="entry name" value="DUF4139"/>
</dbReference>
<evidence type="ECO:0000313" key="3">
    <source>
        <dbReference type="EMBL" id="MEA5404343.1"/>
    </source>
</evidence>
<evidence type="ECO:0000313" key="4">
    <source>
        <dbReference type="Proteomes" id="UP001303899"/>
    </source>
</evidence>
<reference evidence="3 4" key="1">
    <citation type="submission" date="2023-12" db="EMBL/GenBank/DDBJ databases">
        <title>Novel species of the genus Arcicella isolated from rivers.</title>
        <authorList>
            <person name="Lu H."/>
        </authorList>
    </citation>
    <scope>NUCLEOTIDE SEQUENCE [LARGE SCALE GENOMIC DNA]</scope>
    <source>
        <strain evidence="3 4">DC2W</strain>
    </source>
</reference>
<evidence type="ECO:0000259" key="2">
    <source>
        <dbReference type="Pfam" id="PF13600"/>
    </source>
</evidence>
<organism evidence="3 4">
    <name type="scientific">Arcicella gelida</name>
    <dbReference type="NCBI Taxonomy" id="2984195"/>
    <lineage>
        <taxon>Bacteria</taxon>
        <taxon>Pseudomonadati</taxon>
        <taxon>Bacteroidota</taxon>
        <taxon>Cytophagia</taxon>
        <taxon>Cytophagales</taxon>
        <taxon>Flectobacillaceae</taxon>
        <taxon>Arcicella</taxon>
    </lineage>
</organism>
<dbReference type="InterPro" id="IPR025554">
    <property type="entry name" value="DUF4140"/>
</dbReference>
<dbReference type="Gene3D" id="2.60.40.1120">
    <property type="entry name" value="Carboxypeptidase-like, regulatory domain"/>
    <property type="match status" value="1"/>
</dbReference>
<dbReference type="InterPro" id="IPR008969">
    <property type="entry name" value="CarboxyPept-like_regulatory"/>
</dbReference>
<dbReference type="Pfam" id="PF13715">
    <property type="entry name" value="CarbopepD_reg_2"/>
    <property type="match status" value="1"/>
</dbReference>
<sequence length="629" mass="70750">MKRTIALYLFSLLIFGGQITFAQGKKQNVSSKIEQVTVFTSGAQVSRKAKVNLQAGKTELVFSGISPNIDVQSIQVKGFGNFTILSVIHQTNYLNEQKRREETSVLENQQASLKAKLRVEKSMLAVFKNEESILTKNQSIGGSNTGVKTTDLKEAVDFQRNRLSEVLLKQIEYEKTIQKIDSSIRNIDYQLRALNNNKEYATSDILVTVSAKEMGSSSFDVSYFVKNAGWFATYDLRVKDISNPIDLSLKANVYQSSGEDWKDVKLTISNGDPTESGIAPNLEPWYLRFGENEDLTRTLQGRVQGVSITGNEVSGKVTEKGTNLPLPGVIINVKGTTIGASTDSEGNYKLKLPENAQYLVFNSIGYKRQEAYINGKMINIALEEDQQQLDEVVVVGYGVQHKKDMTGAVSTISAARSAPLVTTEKYQPTTLIFEIEVPYTILNDGKMYSVDIKNQTVPALYEYFAVPKLEKDAFLTAKLIDWQELNLLEGEVNLYLEGAYLGKSILDVRHAGDTLNISLGKDKGIIIERKRLKEFSSKQFLSNYKNENRGFEISVRNNKQQSINIVIQDQFPISTTKEITVEEQEYKDATLDKESKILTWKYQLPAKQEKKHTLKYSVKYPKNQEVNLE</sequence>
<keyword evidence="4" id="KW-1185">Reference proteome</keyword>
<comment type="caution">
    <text evidence="3">The sequence shown here is derived from an EMBL/GenBank/DDBJ whole genome shotgun (WGS) entry which is preliminary data.</text>
</comment>
<feature type="domain" description="DUF4140" evidence="2">
    <location>
        <begin position="36"/>
        <end position="133"/>
    </location>
</feature>
<dbReference type="Pfam" id="PF13600">
    <property type="entry name" value="DUF4140"/>
    <property type="match status" value="1"/>
</dbReference>
<dbReference type="NCBIfam" id="TIGR02231">
    <property type="entry name" value="mucoidy inhibitor MuiA family protein"/>
    <property type="match status" value="2"/>
</dbReference>
<feature type="domain" description="DUF4139" evidence="1">
    <location>
        <begin position="220"/>
        <end position="622"/>
    </location>
</feature>
<dbReference type="EMBL" id="JAYGIL010000020">
    <property type="protein sequence ID" value="MEA5404343.1"/>
    <property type="molecule type" value="Genomic_DNA"/>
</dbReference>
<dbReference type="SUPFAM" id="SSF49464">
    <property type="entry name" value="Carboxypeptidase regulatory domain-like"/>
    <property type="match status" value="1"/>
</dbReference>
<dbReference type="PANTHER" id="PTHR31005:SF8">
    <property type="entry name" value="DUF4139 DOMAIN-CONTAINING PROTEIN"/>
    <property type="match status" value="1"/>
</dbReference>
<dbReference type="RefSeq" id="WP_323697670.1">
    <property type="nucleotide sequence ID" value="NZ_JAYGIL010000020.1"/>
</dbReference>